<organism evidence="14 15">
    <name type="scientific">Trichinella spiralis</name>
    <name type="common">Trichina worm</name>
    <dbReference type="NCBI Taxonomy" id="6334"/>
    <lineage>
        <taxon>Eukaryota</taxon>
        <taxon>Metazoa</taxon>
        <taxon>Ecdysozoa</taxon>
        <taxon>Nematoda</taxon>
        <taxon>Enoplea</taxon>
        <taxon>Dorylaimia</taxon>
        <taxon>Trichinellida</taxon>
        <taxon>Trichinellidae</taxon>
        <taxon>Trichinella</taxon>
    </lineage>
</organism>
<evidence type="ECO:0000256" key="9">
    <source>
        <dbReference type="ARBA" id="ARBA00029877"/>
    </source>
</evidence>
<dbReference type="SMART" id="SM00213">
    <property type="entry name" value="UBQ"/>
    <property type="match status" value="1"/>
</dbReference>
<reference evidence="14 15" key="1">
    <citation type="submission" date="2024-07" db="EMBL/GenBank/DDBJ databases">
        <title>Enhanced genomic and transcriptomic resources for Trichinella pseudospiralis and T. spiralis underpin the discovery of pronounced molecular differences between stages and species.</title>
        <authorList>
            <person name="Pasi K.K."/>
            <person name="La Rosa G."/>
            <person name="Gomez-Morales M.A."/>
            <person name="Tosini F."/>
            <person name="Sumanam S."/>
            <person name="Young N.D."/>
            <person name="Chang B.C."/>
            <person name="Robin G.B."/>
        </authorList>
    </citation>
    <scope>NUCLEOTIDE SEQUENCE [LARGE SCALE GENOMIC DNA]</scope>
    <source>
        <strain evidence="14">ISS534</strain>
    </source>
</reference>
<sequence length="474" mass="53794">MSSLRVNVKWGKEKFENVEVDLSASPVQFRAQLFTLTGVPPTRQKILCRGKNLRPDTWDEFPVQEGSLIMLLGTAEELVEPPAPTEQPTFLEDMTPDQISAVICSKSGLKNLGNTCYMNATLHPSVHQGKYVTSCIQQQFKLMNQPDLTESVPVMLLNAIHMTMPQFATKGEDGRLMQQDANELWLELLRRLKSLLPGTLLGVPDAKQSVVEMIFGGRYKIITKRVDECDEPPVETSEDFLQLSCFLSSGVRYLFSGLKAKMTEEITKYSDKLGCDAVYQRKSEISRLPGYLTIQIVRFYYKEREKMNAKILKDVKFPIELDVYDLCCDELKEKLLPMRAKLKLMEEKLLETAYQKSRKTQIPGDELKAEEVAVLDEEIPFSFPDDPGSNNSGLYRLRAVLTHKGRSSSSGHYVAWVLSDRGQWVKCDDDIIELVTEEEILRLSGGGDWHCAYLLLYGPKDGTTGYLHHMEEIE</sequence>
<evidence type="ECO:0000256" key="3">
    <source>
        <dbReference type="ARBA" id="ARBA00012759"/>
    </source>
</evidence>
<dbReference type="InterPro" id="IPR018200">
    <property type="entry name" value="USP_CS"/>
</dbReference>
<dbReference type="InterPro" id="IPR044635">
    <property type="entry name" value="UBP14-like"/>
</dbReference>
<dbReference type="PROSITE" id="PS00973">
    <property type="entry name" value="USP_2"/>
    <property type="match status" value="1"/>
</dbReference>
<comment type="catalytic activity">
    <reaction evidence="1">
        <text>Thiol-dependent hydrolysis of ester, thioester, amide, peptide and isopeptide bonds formed by the C-terminal Gly of ubiquitin (a 76-residue protein attached to proteins as an intracellular targeting signal).</text>
        <dbReference type="EC" id="3.4.19.12"/>
    </reaction>
</comment>
<evidence type="ECO:0000256" key="5">
    <source>
        <dbReference type="ARBA" id="ARBA00022670"/>
    </source>
</evidence>
<evidence type="ECO:0000256" key="2">
    <source>
        <dbReference type="ARBA" id="ARBA00008739"/>
    </source>
</evidence>
<keyword evidence="6" id="KW-0833">Ubl conjugation pathway</keyword>
<keyword evidence="8" id="KW-0788">Thiol protease</keyword>
<name>A0ABR3KZC6_TRISP</name>
<dbReference type="PROSITE" id="PS50235">
    <property type="entry name" value="USP_3"/>
    <property type="match status" value="1"/>
</dbReference>
<comment type="similarity">
    <text evidence="2">Belongs to the peptidase C19 family. USP14/UBP6 subfamily.</text>
</comment>
<evidence type="ECO:0000256" key="4">
    <source>
        <dbReference type="ARBA" id="ARBA00014611"/>
    </source>
</evidence>
<dbReference type="InterPro" id="IPR038765">
    <property type="entry name" value="Papain-like_cys_pep_sf"/>
</dbReference>
<evidence type="ECO:0000256" key="7">
    <source>
        <dbReference type="ARBA" id="ARBA00022801"/>
    </source>
</evidence>
<evidence type="ECO:0000256" key="1">
    <source>
        <dbReference type="ARBA" id="ARBA00000707"/>
    </source>
</evidence>
<dbReference type="Pfam" id="PF00443">
    <property type="entry name" value="UCH"/>
    <property type="match status" value="1"/>
</dbReference>
<dbReference type="InterPro" id="IPR000626">
    <property type="entry name" value="Ubiquitin-like_dom"/>
</dbReference>
<evidence type="ECO:0000256" key="6">
    <source>
        <dbReference type="ARBA" id="ARBA00022786"/>
    </source>
</evidence>
<dbReference type="InterPro" id="IPR029071">
    <property type="entry name" value="Ubiquitin-like_domsf"/>
</dbReference>
<dbReference type="SUPFAM" id="SSF54001">
    <property type="entry name" value="Cysteine proteinases"/>
    <property type="match status" value="1"/>
</dbReference>
<feature type="domain" description="USP" evidence="13">
    <location>
        <begin position="107"/>
        <end position="460"/>
    </location>
</feature>
<evidence type="ECO:0000313" key="15">
    <source>
        <dbReference type="Proteomes" id="UP001558632"/>
    </source>
</evidence>
<dbReference type="PANTHER" id="PTHR43982:SF1">
    <property type="entry name" value="UBIQUITIN CARBOXYL-TERMINAL HYDROLASE 14"/>
    <property type="match status" value="1"/>
</dbReference>
<evidence type="ECO:0000313" key="14">
    <source>
        <dbReference type="EMBL" id="KAL1244713.1"/>
    </source>
</evidence>
<evidence type="ECO:0000259" key="13">
    <source>
        <dbReference type="PROSITE" id="PS50235"/>
    </source>
</evidence>
<keyword evidence="5" id="KW-0645">Protease</keyword>
<dbReference type="PANTHER" id="PTHR43982">
    <property type="entry name" value="UBIQUITIN CARBOXYL-TERMINAL HYDROLASE"/>
    <property type="match status" value="1"/>
</dbReference>
<dbReference type="EC" id="3.4.19.12" evidence="3"/>
<dbReference type="Gene3D" id="3.90.70.10">
    <property type="entry name" value="Cysteine proteinases"/>
    <property type="match status" value="1"/>
</dbReference>
<dbReference type="GO" id="GO:0016787">
    <property type="term" value="F:hydrolase activity"/>
    <property type="evidence" value="ECO:0007669"/>
    <property type="project" value="UniProtKB-KW"/>
</dbReference>
<dbReference type="SUPFAM" id="SSF54236">
    <property type="entry name" value="Ubiquitin-like"/>
    <property type="match status" value="1"/>
</dbReference>
<dbReference type="Gene3D" id="3.10.20.90">
    <property type="entry name" value="Phosphatidylinositol 3-kinase Catalytic Subunit, Chain A, domain 1"/>
    <property type="match status" value="1"/>
</dbReference>
<proteinExistence type="inferred from homology"/>
<feature type="domain" description="Ubiquitin-like" evidence="12">
    <location>
        <begin position="4"/>
        <end position="72"/>
    </location>
</feature>
<protein>
    <recommendedName>
        <fullName evidence="4">Ubiquitin carboxyl-terminal hydrolase 14</fullName>
        <ecNumber evidence="3">3.4.19.12</ecNumber>
    </recommendedName>
    <alternativeName>
        <fullName evidence="9">Deubiquitinating enzyme 14</fullName>
    </alternativeName>
    <alternativeName>
        <fullName evidence="10">Ubiquitin thioesterase 14</fullName>
    </alternativeName>
    <alternativeName>
        <fullName evidence="11">Ubiquitin-specific-processing protease 14</fullName>
    </alternativeName>
</protein>
<gene>
    <name evidence="14" type="ORF">TSPI_06391</name>
</gene>
<evidence type="ECO:0000256" key="11">
    <source>
        <dbReference type="ARBA" id="ARBA00032096"/>
    </source>
</evidence>
<evidence type="ECO:0000256" key="8">
    <source>
        <dbReference type="ARBA" id="ARBA00022807"/>
    </source>
</evidence>
<evidence type="ECO:0000259" key="12">
    <source>
        <dbReference type="PROSITE" id="PS50053"/>
    </source>
</evidence>
<comment type="caution">
    <text evidence="14">The sequence shown here is derived from an EMBL/GenBank/DDBJ whole genome shotgun (WGS) entry which is preliminary data.</text>
</comment>
<dbReference type="EMBL" id="JBEUSY010000132">
    <property type="protein sequence ID" value="KAL1244713.1"/>
    <property type="molecule type" value="Genomic_DNA"/>
</dbReference>
<dbReference type="CDD" id="cd16104">
    <property type="entry name" value="Ubl_USP14_like"/>
    <property type="match status" value="1"/>
</dbReference>
<keyword evidence="15" id="KW-1185">Reference proteome</keyword>
<keyword evidence="7 14" id="KW-0378">Hydrolase</keyword>
<evidence type="ECO:0000256" key="10">
    <source>
        <dbReference type="ARBA" id="ARBA00029889"/>
    </source>
</evidence>
<dbReference type="InterPro" id="IPR001394">
    <property type="entry name" value="Peptidase_C19_UCH"/>
</dbReference>
<dbReference type="Proteomes" id="UP001558632">
    <property type="component" value="Unassembled WGS sequence"/>
</dbReference>
<dbReference type="PROSITE" id="PS50053">
    <property type="entry name" value="UBIQUITIN_2"/>
    <property type="match status" value="1"/>
</dbReference>
<dbReference type="InterPro" id="IPR028889">
    <property type="entry name" value="USP"/>
</dbReference>
<accession>A0ABR3KZC6</accession>